<dbReference type="InterPro" id="IPR042070">
    <property type="entry name" value="PucR_C-HTH_sf"/>
</dbReference>
<reference evidence="2" key="1">
    <citation type="submission" date="2012-02" db="EMBL/GenBank/DDBJ databases">
        <title>Whole genome shotgun sequence of Gordonia otitidis NBRC 100426.</title>
        <authorList>
            <person name="Yoshida I."/>
            <person name="Hosoyama A."/>
            <person name="Tsuchikane K."/>
            <person name="Katsumata H."/>
            <person name="Yamazaki S."/>
            <person name="Fujita N."/>
        </authorList>
    </citation>
    <scope>NUCLEOTIDE SEQUENCE [LARGE SCALE GENOMIC DNA]</scope>
    <source>
        <strain evidence="2">NBRC 100426</strain>
    </source>
</reference>
<dbReference type="Proteomes" id="UP000005038">
    <property type="component" value="Unassembled WGS sequence"/>
</dbReference>
<feature type="domain" description="PucR C-terminal helix-turn-helix" evidence="1">
    <location>
        <begin position="51"/>
        <end position="102"/>
    </location>
</feature>
<dbReference type="InterPro" id="IPR016032">
    <property type="entry name" value="Sig_transdc_resp-reg_C-effctor"/>
</dbReference>
<dbReference type="SUPFAM" id="SSF46894">
    <property type="entry name" value="C-terminal effector domain of the bipartite response regulators"/>
    <property type="match status" value="1"/>
</dbReference>
<dbReference type="STRING" id="1108044.GOOTI_244_00010"/>
<dbReference type="InterPro" id="IPR051448">
    <property type="entry name" value="CdaR-like_regulators"/>
</dbReference>
<name>H5TTY2_GORO1</name>
<dbReference type="EMBL" id="BAFB01000244">
    <property type="protein sequence ID" value="GAB36940.1"/>
    <property type="molecule type" value="Genomic_DNA"/>
</dbReference>
<dbReference type="PANTHER" id="PTHR33744:SF1">
    <property type="entry name" value="DNA-BINDING TRANSCRIPTIONAL ACTIVATOR ADER"/>
    <property type="match status" value="1"/>
</dbReference>
<organism evidence="2 3">
    <name type="scientific">Gordonia otitidis (strain DSM 44809 / CCUG 52243 / JCM 12355 / NBRC 100426 / IFM 10032)</name>
    <dbReference type="NCBI Taxonomy" id="1108044"/>
    <lineage>
        <taxon>Bacteria</taxon>
        <taxon>Bacillati</taxon>
        <taxon>Actinomycetota</taxon>
        <taxon>Actinomycetes</taxon>
        <taxon>Mycobacteriales</taxon>
        <taxon>Gordoniaceae</taxon>
        <taxon>Gordonia</taxon>
    </lineage>
</organism>
<dbReference type="GO" id="GO:0003677">
    <property type="term" value="F:DNA binding"/>
    <property type="evidence" value="ECO:0007669"/>
    <property type="project" value="InterPro"/>
</dbReference>
<accession>H5TTY2</accession>
<comment type="caution">
    <text evidence="2">The sequence shown here is derived from an EMBL/GenBank/DDBJ whole genome shotgun (WGS) entry which is preliminary data.</text>
</comment>
<dbReference type="GO" id="GO:0006355">
    <property type="term" value="P:regulation of DNA-templated transcription"/>
    <property type="evidence" value="ECO:0007669"/>
    <property type="project" value="InterPro"/>
</dbReference>
<protein>
    <recommendedName>
        <fullName evidence="1">PucR C-terminal helix-turn-helix domain-containing protein</fullName>
    </recommendedName>
</protein>
<gene>
    <name evidence="2" type="ORF">GOOTI_244_00010</name>
</gene>
<dbReference type="Gene3D" id="1.10.10.2840">
    <property type="entry name" value="PucR C-terminal helix-turn-helix domain"/>
    <property type="match status" value="1"/>
</dbReference>
<evidence type="ECO:0000259" key="1">
    <source>
        <dbReference type="Pfam" id="PF13556"/>
    </source>
</evidence>
<dbReference type="Pfam" id="PF13556">
    <property type="entry name" value="HTH_30"/>
    <property type="match status" value="1"/>
</dbReference>
<keyword evidence="3" id="KW-1185">Reference proteome</keyword>
<proteinExistence type="predicted"/>
<dbReference type="AlphaFoldDB" id="H5TTY2"/>
<sequence length="116" mass="12662">MPGSLVADVVGFGDRGVAVVSRLARDLEFTRAWVHEILGPLAEDSANAAVLRETLSVYFATGESHLHTAERLNLHRNTVKYRVDKAMRDTRTTDRLDLALALTVCAFLGAEVLAQA</sequence>
<evidence type="ECO:0000313" key="3">
    <source>
        <dbReference type="Proteomes" id="UP000005038"/>
    </source>
</evidence>
<dbReference type="InterPro" id="IPR025736">
    <property type="entry name" value="PucR_C-HTH_dom"/>
</dbReference>
<dbReference type="PANTHER" id="PTHR33744">
    <property type="entry name" value="CARBOHYDRATE DIACID REGULATOR"/>
    <property type="match status" value="1"/>
</dbReference>
<evidence type="ECO:0000313" key="2">
    <source>
        <dbReference type="EMBL" id="GAB36940.1"/>
    </source>
</evidence>